<keyword evidence="5" id="KW-1185">Reference proteome</keyword>
<dbReference type="PANTHER" id="PTHR12935">
    <property type="entry name" value="GAMMA-GLUTAMYLCYCLOTRANSFERASE"/>
    <property type="match status" value="1"/>
</dbReference>
<evidence type="ECO:0000256" key="1">
    <source>
        <dbReference type="ARBA" id="ARBA00012346"/>
    </source>
</evidence>
<protein>
    <recommendedName>
        <fullName evidence="1">gamma-glutamylcyclotransferase</fullName>
        <ecNumber evidence="1">4.3.2.9</ecNumber>
    </recommendedName>
</protein>
<dbReference type="VEuPathDB" id="FungiDB:ASPZODRAFT_129999"/>
<evidence type="ECO:0000313" key="4">
    <source>
        <dbReference type="EMBL" id="OJJ48082.1"/>
    </source>
</evidence>
<dbReference type="Proteomes" id="UP000184188">
    <property type="component" value="Unassembled WGS sequence"/>
</dbReference>
<dbReference type="InterPro" id="IPR036568">
    <property type="entry name" value="GGCT-like_sf"/>
</dbReference>
<feature type="binding site" evidence="3">
    <location>
        <begin position="47"/>
        <end position="52"/>
    </location>
    <ligand>
        <name>substrate</name>
    </ligand>
</feature>
<dbReference type="EMBL" id="KV878339">
    <property type="protein sequence ID" value="OJJ48082.1"/>
    <property type="molecule type" value="Genomic_DNA"/>
</dbReference>
<dbReference type="OrthoDB" id="2924818at2759"/>
<evidence type="ECO:0000256" key="2">
    <source>
        <dbReference type="ARBA" id="ARBA00023239"/>
    </source>
</evidence>
<dbReference type="AlphaFoldDB" id="A0A1L9SLD9"/>
<evidence type="ECO:0000256" key="3">
    <source>
        <dbReference type="PIRSR" id="PIRSR617939-2"/>
    </source>
</evidence>
<dbReference type="GeneID" id="34608875"/>
<dbReference type="RefSeq" id="XP_022582592.1">
    <property type="nucleotide sequence ID" value="XM_022722410.1"/>
</dbReference>
<dbReference type="InterPro" id="IPR013024">
    <property type="entry name" value="GGCT-like"/>
</dbReference>
<evidence type="ECO:0000313" key="5">
    <source>
        <dbReference type="Proteomes" id="UP000184188"/>
    </source>
</evidence>
<keyword evidence="2" id="KW-0456">Lyase</keyword>
<dbReference type="PANTHER" id="PTHR12935:SF0">
    <property type="entry name" value="GAMMA-GLUTAMYLCYCLOTRANSFERASE"/>
    <property type="match status" value="1"/>
</dbReference>
<dbReference type="STRING" id="1073090.A0A1L9SLD9"/>
<dbReference type="Gene3D" id="3.10.490.10">
    <property type="entry name" value="Gamma-glutamyl cyclotransferase-like"/>
    <property type="match status" value="1"/>
</dbReference>
<dbReference type="InterPro" id="IPR017939">
    <property type="entry name" value="G-Glutamylcylcotransferase"/>
</dbReference>
<dbReference type="SUPFAM" id="SSF110857">
    <property type="entry name" value="Gamma-glutamyl cyclotransferase-like"/>
    <property type="match status" value="1"/>
</dbReference>
<dbReference type="CDD" id="cd06661">
    <property type="entry name" value="GGCT_like"/>
    <property type="match status" value="1"/>
</dbReference>
<sequence length="256" mass="28983">MHLKDEPTIRVDDLPPATTVVAKEAVETTETERPLSEIIRADRPALYFAYGSNLSFTQMRYRCTNDPDLSAHPVAIARLDGWRWLICEAGYANVIPPRELRVGEQVTHGDLVPISRGGEGGKEEEDQGAIYGVLYEMSDADEFLLDGYEGVDHAAPDARPLIDRKVRPKEQGMGDYNKWYVRATVINWLDEEQRKSRLADGDQQPVLIYVDEDRVRLGPPREEYIGRMNRAIAEAEQIGFPADWAEAVMRKSIPKQ</sequence>
<reference evidence="5" key="1">
    <citation type="journal article" date="2017" name="Genome Biol.">
        <title>Comparative genomics reveals high biological diversity and specific adaptations in the industrially and medically important fungal genus Aspergillus.</title>
        <authorList>
            <person name="de Vries R.P."/>
            <person name="Riley R."/>
            <person name="Wiebenga A."/>
            <person name="Aguilar-Osorio G."/>
            <person name="Amillis S."/>
            <person name="Uchima C.A."/>
            <person name="Anderluh G."/>
            <person name="Asadollahi M."/>
            <person name="Askin M."/>
            <person name="Barry K."/>
            <person name="Battaglia E."/>
            <person name="Bayram O."/>
            <person name="Benocci T."/>
            <person name="Braus-Stromeyer S.A."/>
            <person name="Caldana C."/>
            <person name="Canovas D."/>
            <person name="Cerqueira G.C."/>
            <person name="Chen F."/>
            <person name="Chen W."/>
            <person name="Choi C."/>
            <person name="Clum A."/>
            <person name="Dos Santos R.A."/>
            <person name="Damasio A.R."/>
            <person name="Diallinas G."/>
            <person name="Emri T."/>
            <person name="Fekete E."/>
            <person name="Flipphi M."/>
            <person name="Freyberg S."/>
            <person name="Gallo A."/>
            <person name="Gournas C."/>
            <person name="Habgood R."/>
            <person name="Hainaut M."/>
            <person name="Harispe M.L."/>
            <person name="Henrissat B."/>
            <person name="Hilden K.S."/>
            <person name="Hope R."/>
            <person name="Hossain A."/>
            <person name="Karabika E."/>
            <person name="Karaffa L."/>
            <person name="Karanyi Z."/>
            <person name="Krasevec N."/>
            <person name="Kuo A."/>
            <person name="Kusch H."/>
            <person name="LaButti K."/>
            <person name="Lagendijk E.L."/>
            <person name="Lapidus A."/>
            <person name="Levasseur A."/>
            <person name="Lindquist E."/>
            <person name="Lipzen A."/>
            <person name="Logrieco A.F."/>
            <person name="MacCabe A."/>
            <person name="Maekelae M.R."/>
            <person name="Malavazi I."/>
            <person name="Melin P."/>
            <person name="Meyer V."/>
            <person name="Mielnichuk N."/>
            <person name="Miskei M."/>
            <person name="Molnar A.P."/>
            <person name="Mule G."/>
            <person name="Ngan C.Y."/>
            <person name="Orejas M."/>
            <person name="Orosz E."/>
            <person name="Ouedraogo J.P."/>
            <person name="Overkamp K.M."/>
            <person name="Park H.-S."/>
            <person name="Perrone G."/>
            <person name="Piumi F."/>
            <person name="Punt P.J."/>
            <person name="Ram A.F."/>
            <person name="Ramon A."/>
            <person name="Rauscher S."/>
            <person name="Record E."/>
            <person name="Riano-Pachon D.M."/>
            <person name="Robert V."/>
            <person name="Roehrig J."/>
            <person name="Ruller R."/>
            <person name="Salamov A."/>
            <person name="Salih N.S."/>
            <person name="Samson R.A."/>
            <person name="Sandor E."/>
            <person name="Sanguinetti M."/>
            <person name="Schuetze T."/>
            <person name="Sepcic K."/>
            <person name="Shelest E."/>
            <person name="Sherlock G."/>
            <person name="Sophianopoulou V."/>
            <person name="Squina F.M."/>
            <person name="Sun H."/>
            <person name="Susca A."/>
            <person name="Todd R.B."/>
            <person name="Tsang A."/>
            <person name="Unkles S.E."/>
            <person name="van de Wiele N."/>
            <person name="van Rossen-Uffink D."/>
            <person name="Oliveira J.V."/>
            <person name="Vesth T.C."/>
            <person name="Visser J."/>
            <person name="Yu J.-H."/>
            <person name="Zhou M."/>
            <person name="Andersen M.R."/>
            <person name="Archer D.B."/>
            <person name="Baker S.E."/>
            <person name="Benoit I."/>
            <person name="Brakhage A.A."/>
            <person name="Braus G.H."/>
            <person name="Fischer R."/>
            <person name="Frisvad J.C."/>
            <person name="Goldman G.H."/>
            <person name="Houbraken J."/>
            <person name="Oakley B."/>
            <person name="Pocsi I."/>
            <person name="Scazzocchio C."/>
            <person name="Seiboth B."/>
            <person name="vanKuyk P.A."/>
            <person name="Wortman J."/>
            <person name="Dyer P.S."/>
            <person name="Grigoriev I.V."/>
        </authorList>
    </citation>
    <scope>NUCLEOTIDE SEQUENCE [LARGE SCALE GENOMIC DNA]</scope>
    <source>
        <strain evidence="5">CBS 506.65</strain>
    </source>
</reference>
<organism evidence="4 5">
    <name type="scientific">Penicilliopsis zonata CBS 506.65</name>
    <dbReference type="NCBI Taxonomy" id="1073090"/>
    <lineage>
        <taxon>Eukaryota</taxon>
        <taxon>Fungi</taxon>
        <taxon>Dikarya</taxon>
        <taxon>Ascomycota</taxon>
        <taxon>Pezizomycotina</taxon>
        <taxon>Eurotiomycetes</taxon>
        <taxon>Eurotiomycetidae</taxon>
        <taxon>Eurotiales</taxon>
        <taxon>Aspergillaceae</taxon>
        <taxon>Penicilliopsis</taxon>
    </lineage>
</organism>
<proteinExistence type="predicted"/>
<gene>
    <name evidence="4" type="ORF">ASPZODRAFT_129999</name>
</gene>
<name>A0A1L9SLD9_9EURO</name>
<dbReference type="GO" id="GO:0003839">
    <property type="term" value="F:gamma-glutamylcyclotransferase activity"/>
    <property type="evidence" value="ECO:0007669"/>
    <property type="project" value="UniProtKB-EC"/>
</dbReference>
<dbReference type="EC" id="4.3.2.9" evidence="1"/>
<accession>A0A1L9SLD9</accession>